<gene>
    <name evidence="2" type="ORF">N0D28_00895</name>
</gene>
<protein>
    <recommendedName>
        <fullName evidence="4">Lipoprotein</fullName>
    </recommendedName>
</protein>
<sequence length="125" mass="13007">MKIWTLLGLAALTLTGCQGGPTTQTVMLNVTKVALPPSVGAVEDLPITITVTVGGCQTFKGFAVQKRTASTLKLLTQGTSPTGNVACPAIIGYANETYTDPGNPPRSDLFEVIVNGQSYGTVHIE</sequence>
<feature type="signal peptide" evidence="1">
    <location>
        <begin position="1"/>
        <end position="19"/>
    </location>
</feature>
<keyword evidence="1" id="KW-0732">Signal</keyword>
<dbReference type="RefSeq" id="WP_260560542.1">
    <property type="nucleotide sequence ID" value="NZ_BAABEC010000077.1"/>
</dbReference>
<keyword evidence="3" id="KW-1185">Reference proteome</keyword>
<accession>A0ABY5YIU5</accession>
<proteinExistence type="predicted"/>
<dbReference type="PROSITE" id="PS51257">
    <property type="entry name" value="PROKAR_LIPOPROTEIN"/>
    <property type="match status" value="1"/>
</dbReference>
<evidence type="ECO:0008006" key="4">
    <source>
        <dbReference type="Google" id="ProtNLM"/>
    </source>
</evidence>
<organism evidence="2 3">
    <name type="scientific">Deinococcus rubellus</name>
    <dbReference type="NCBI Taxonomy" id="1889240"/>
    <lineage>
        <taxon>Bacteria</taxon>
        <taxon>Thermotogati</taxon>
        <taxon>Deinococcota</taxon>
        <taxon>Deinococci</taxon>
        <taxon>Deinococcales</taxon>
        <taxon>Deinococcaceae</taxon>
        <taxon>Deinococcus</taxon>
    </lineage>
</organism>
<reference evidence="2" key="1">
    <citation type="submission" date="2022-09" db="EMBL/GenBank/DDBJ databases">
        <title>genome sequence of Deinococcus rubellus.</title>
        <authorList>
            <person name="Srinivasan S."/>
        </authorList>
    </citation>
    <scope>NUCLEOTIDE SEQUENCE</scope>
    <source>
        <strain evidence="2">Ant6</strain>
    </source>
</reference>
<name>A0ABY5YIU5_9DEIO</name>
<feature type="chain" id="PRO_5046840417" description="Lipoprotein" evidence="1">
    <location>
        <begin position="20"/>
        <end position="125"/>
    </location>
</feature>
<evidence type="ECO:0000313" key="3">
    <source>
        <dbReference type="Proteomes" id="UP001060261"/>
    </source>
</evidence>
<dbReference type="EMBL" id="CP104213">
    <property type="protein sequence ID" value="UWX64267.1"/>
    <property type="molecule type" value="Genomic_DNA"/>
</dbReference>
<evidence type="ECO:0000313" key="2">
    <source>
        <dbReference type="EMBL" id="UWX64267.1"/>
    </source>
</evidence>
<evidence type="ECO:0000256" key="1">
    <source>
        <dbReference type="SAM" id="SignalP"/>
    </source>
</evidence>
<dbReference type="Proteomes" id="UP001060261">
    <property type="component" value="Chromosome"/>
</dbReference>